<dbReference type="RefSeq" id="WP_267150648.1">
    <property type="nucleotide sequence ID" value="NZ_JAPMLT010000002.1"/>
</dbReference>
<keyword evidence="4" id="KW-1003">Cell membrane</keyword>
<dbReference type="CDD" id="cd00082">
    <property type="entry name" value="HisKA"/>
    <property type="match status" value="1"/>
</dbReference>
<dbReference type="SUPFAM" id="SSF55874">
    <property type="entry name" value="ATPase domain of HSP90 chaperone/DNA topoisomerase II/histidine kinase"/>
    <property type="match status" value="1"/>
</dbReference>
<dbReference type="EMBL" id="JAPMLT010000002">
    <property type="protein sequence ID" value="MCX7569405.1"/>
    <property type="molecule type" value="Genomic_DNA"/>
</dbReference>
<dbReference type="EC" id="2.7.13.3" evidence="3"/>
<sequence length="330" mass="37826">MKLFFLDQRTLFLLYPLQVAVLILLYSLAVRFDLWIALYAVLLSTCLLAVHLTHRYWRMAAFYRRLSDPDASADASSEDIGDSPLALSLDDLLRARHRHAQAQIHDYERRIRDHVTFINQWVHQMKTPLSVIQLTLASEDEPIFHSIREETDRIRRGLDTVLYASRLDSFAHDFHVEPVSLHRVVLSVIAEHKAYFISNRVFPEIAVDESLRVYSDEKWLHFLLGQLVTNAVRYSAGTDSRVSFATRVQGRSVVLDITDRGIGIPPQDIKRVFDPYFTGENGRVFTESTGMGLYLVRQICLRLNHTVELRSEVGVGTTVSLHFPSHLTPA</sequence>
<dbReference type="PANTHER" id="PTHR45453:SF2">
    <property type="entry name" value="HISTIDINE KINASE"/>
    <property type="match status" value="1"/>
</dbReference>
<evidence type="ECO:0000256" key="10">
    <source>
        <dbReference type="ARBA" id="ARBA00022840"/>
    </source>
</evidence>
<dbReference type="InterPro" id="IPR004358">
    <property type="entry name" value="Sig_transdc_His_kin-like_C"/>
</dbReference>
<keyword evidence="5" id="KW-0597">Phosphoprotein</keyword>
<dbReference type="InterPro" id="IPR036097">
    <property type="entry name" value="HisK_dim/P_sf"/>
</dbReference>
<evidence type="ECO:0000256" key="6">
    <source>
        <dbReference type="ARBA" id="ARBA00022679"/>
    </source>
</evidence>
<name>A0ABT3WXJ9_9BACL</name>
<dbReference type="PANTHER" id="PTHR45453">
    <property type="entry name" value="PHOSPHATE REGULON SENSOR PROTEIN PHOR"/>
    <property type="match status" value="1"/>
</dbReference>
<evidence type="ECO:0000256" key="3">
    <source>
        <dbReference type="ARBA" id="ARBA00012438"/>
    </source>
</evidence>
<dbReference type="PRINTS" id="PR00344">
    <property type="entry name" value="BCTRLSENSOR"/>
</dbReference>
<keyword evidence="8" id="KW-0547">Nucleotide-binding</keyword>
<comment type="caution">
    <text evidence="16">The sequence shown here is derived from an EMBL/GenBank/DDBJ whole genome shotgun (WGS) entry which is preliminary data.</text>
</comment>
<dbReference type="InterPro" id="IPR036890">
    <property type="entry name" value="HATPase_C_sf"/>
</dbReference>
<keyword evidence="9 16" id="KW-0418">Kinase</keyword>
<keyword evidence="13 14" id="KW-0472">Membrane</keyword>
<dbReference type="Proteomes" id="UP001208017">
    <property type="component" value="Unassembled WGS sequence"/>
</dbReference>
<dbReference type="GO" id="GO:0016301">
    <property type="term" value="F:kinase activity"/>
    <property type="evidence" value="ECO:0007669"/>
    <property type="project" value="UniProtKB-KW"/>
</dbReference>
<dbReference type="InterPro" id="IPR050351">
    <property type="entry name" value="BphY/WalK/GraS-like"/>
</dbReference>
<evidence type="ECO:0000259" key="15">
    <source>
        <dbReference type="PROSITE" id="PS50109"/>
    </source>
</evidence>
<evidence type="ECO:0000256" key="4">
    <source>
        <dbReference type="ARBA" id="ARBA00022475"/>
    </source>
</evidence>
<evidence type="ECO:0000256" key="11">
    <source>
        <dbReference type="ARBA" id="ARBA00022989"/>
    </source>
</evidence>
<proteinExistence type="predicted"/>
<feature type="transmembrane region" description="Helical" evidence="14">
    <location>
        <begin position="12"/>
        <end position="30"/>
    </location>
</feature>
<dbReference type="InterPro" id="IPR003594">
    <property type="entry name" value="HATPase_dom"/>
</dbReference>
<evidence type="ECO:0000256" key="14">
    <source>
        <dbReference type="SAM" id="Phobius"/>
    </source>
</evidence>
<evidence type="ECO:0000256" key="2">
    <source>
        <dbReference type="ARBA" id="ARBA00004651"/>
    </source>
</evidence>
<dbReference type="PROSITE" id="PS50109">
    <property type="entry name" value="HIS_KIN"/>
    <property type="match status" value="1"/>
</dbReference>
<keyword evidence="11 14" id="KW-1133">Transmembrane helix</keyword>
<keyword evidence="7 14" id="KW-0812">Transmembrane</keyword>
<protein>
    <recommendedName>
        <fullName evidence="3">histidine kinase</fullName>
        <ecNumber evidence="3">2.7.13.3</ecNumber>
    </recommendedName>
</protein>
<dbReference type="InterPro" id="IPR005467">
    <property type="entry name" value="His_kinase_dom"/>
</dbReference>
<dbReference type="Pfam" id="PF02518">
    <property type="entry name" value="HATPase_c"/>
    <property type="match status" value="1"/>
</dbReference>
<keyword evidence="17" id="KW-1185">Reference proteome</keyword>
<keyword evidence="10" id="KW-0067">ATP-binding</keyword>
<evidence type="ECO:0000256" key="9">
    <source>
        <dbReference type="ARBA" id="ARBA00022777"/>
    </source>
</evidence>
<feature type="transmembrane region" description="Helical" evidence="14">
    <location>
        <begin position="36"/>
        <end position="57"/>
    </location>
</feature>
<dbReference type="InterPro" id="IPR003661">
    <property type="entry name" value="HisK_dim/P_dom"/>
</dbReference>
<accession>A0ABT3WXJ9</accession>
<evidence type="ECO:0000313" key="17">
    <source>
        <dbReference type="Proteomes" id="UP001208017"/>
    </source>
</evidence>
<feature type="domain" description="Histidine kinase" evidence="15">
    <location>
        <begin position="120"/>
        <end position="327"/>
    </location>
</feature>
<keyword evidence="12" id="KW-0902">Two-component regulatory system</keyword>
<keyword evidence="6" id="KW-0808">Transferase</keyword>
<evidence type="ECO:0000313" key="16">
    <source>
        <dbReference type="EMBL" id="MCX7569405.1"/>
    </source>
</evidence>
<comment type="catalytic activity">
    <reaction evidence="1">
        <text>ATP + protein L-histidine = ADP + protein N-phospho-L-histidine.</text>
        <dbReference type="EC" id="2.7.13.3"/>
    </reaction>
</comment>
<evidence type="ECO:0000256" key="5">
    <source>
        <dbReference type="ARBA" id="ARBA00022553"/>
    </source>
</evidence>
<dbReference type="SMART" id="SM00388">
    <property type="entry name" value="HisKA"/>
    <property type="match status" value="1"/>
</dbReference>
<evidence type="ECO:0000256" key="8">
    <source>
        <dbReference type="ARBA" id="ARBA00022741"/>
    </source>
</evidence>
<comment type="subcellular location">
    <subcellularLocation>
        <location evidence="2">Cell membrane</location>
        <topology evidence="2">Multi-pass membrane protein</topology>
    </subcellularLocation>
</comment>
<organism evidence="16 17">
    <name type="scientific">Tumebacillus lacus</name>
    <dbReference type="NCBI Taxonomy" id="2995335"/>
    <lineage>
        <taxon>Bacteria</taxon>
        <taxon>Bacillati</taxon>
        <taxon>Bacillota</taxon>
        <taxon>Bacilli</taxon>
        <taxon>Bacillales</taxon>
        <taxon>Alicyclobacillaceae</taxon>
        <taxon>Tumebacillus</taxon>
    </lineage>
</organism>
<evidence type="ECO:0000256" key="7">
    <source>
        <dbReference type="ARBA" id="ARBA00022692"/>
    </source>
</evidence>
<dbReference type="Gene3D" id="3.30.565.10">
    <property type="entry name" value="Histidine kinase-like ATPase, C-terminal domain"/>
    <property type="match status" value="1"/>
</dbReference>
<gene>
    <name evidence="16" type="ORF">OS242_05480</name>
</gene>
<reference evidence="16 17" key="1">
    <citation type="submission" date="2022-11" db="EMBL/GenBank/DDBJ databases">
        <title>Study of microbial diversity in lake waters.</title>
        <authorList>
            <person name="Zhang J."/>
        </authorList>
    </citation>
    <scope>NUCLEOTIDE SEQUENCE [LARGE SCALE GENOMIC DNA]</scope>
    <source>
        <strain evidence="16 17">DT12</strain>
    </source>
</reference>
<evidence type="ECO:0000256" key="12">
    <source>
        <dbReference type="ARBA" id="ARBA00023012"/>
    </source>
</evidence>
<evidence type="ECO:0000256" key="1">
    <source>
        <dbReference type="ARBA" id="ARBA00000085"/>
    </source>
</evidence>
<evidence type="ECO:0000256" key="13">
    <source>
        <dbReference type="ARBA" id="ARBA00023136"/>
    </source>
</evidence>
<dbReference type="SMART" id="SM00387">
    <property type="entry name" value="HATPase_c"/>
    <property type="match status" value="1"/>
</dbReference>
<dbReference type="SUPFAM" id="SSF47384">
    <property type="entry name" value="Homodimeric domain of signal transducing histidine kinase"/>
    <property type="match status" value="1"/>
</dbReference>
<dbReference type="Pfam" id="PF00512">
    <property type="entry name" value="HisKA"/>
    <property type="match status" value="1"/>
</dbReference>